<keyword evidence="3" id="KW-0479">Metal-binding</keyword>
<keyword evidence="8" id="KW-0812">Transmembrane</keyword>
<feature type="domain" description="HMA" evidence="9">
    <location>
        <begin position="37"/>
        <end position="104"/>
    </location>
</feature>
<accession>A0AAE1YC58</accession>
<dbReference type="PANTHER" id="PTHR45811:SF33">
    <property type="entry name" value="HEAVY METAL-ASSOCIATED ISOPRENYLATED PLANT PROTEIN 2-RELATED"/>
    <property type="match status" value="1"/>
</dbReference>
<feature type="compositionally biased region" description="Basic and acidic residues" evidence="7">
    <location>
        <begin position="108"/>
        <end position="124"/>
    </location>
</feature>
<dbReference type="AlphaFoldDB" id="A0AAE1YC58"/>
<evidence type="ECO:0000256" key="3">
    <source>
        <dbReference type="ARBA" id="ARBA00022723"/>
    </source>
</evidence>
<dbReference type="Proteomes" id="UP001293254">
    <property type="component" value="Unassembled WGS sequence"/>
</dbReference>
<feature type="region of interest" description="Disordered" evidence="7">
    <location>
        <begin position="99"/>
        <end position="126"/>
    </location>
</feature>
<evidence type="ECO:0000313" key="10">
    <source>
        <dbReference type="EMBL" id="KAK4427539.1"/>
    </source>
</evidence>
<evidence type="ECO:0000256" key="5">
    <source>
        <dbReference type="ARBA" id="ARBA00023289"/>
    </source>
</evidence>
<dbReference type="GO" id="GO:0009626">
    <property type="term" value="P:plant-type hypersensitive response"/>
    <property type="evidence" value="ECO:0007669"/>
    <property type="project" value="UniProtKB-KW"/>
</dbReference>
<keyword evidence="4" id="KW-0449">Lipoprotein</keyword>
<comment type="caution">
    <text evidence="10">The sequence shown here is derived from an EMBL/GenBank/DDBJ whole genome shotgun (WGS) entry which is preliminary data.</text>
</comment>
<name>A0AAE1YC58_9LAMI</name>
<dbReference type="SUPFAM" id="SSF55008">
    <property type="entry name" value="HMA, heavy metal-associated domain"/>
    <property type="match status" value="1"/>
</dbReference>
<evidence type="ECO:0000313" key="11">
    <source>
        <dbReference type="Proteomes" id="UP001293254"/>
    </source>
</evidence>
<reference evidence="10" key="2">
    <citation type="journal article" date="2024" name="Plant">
        <title>Genomic evolution and insights into agronomic trait innovations of Sesamum species.</title>
        <authorList>
            <person name="Miao H."/>
            <person name="Wang L."/>
            <person name="Qu L."/>
            <person name="Liu H."/>
            <person name="Sun Y."/>
            <person name="Le M."/>
            <person name="Wang Q."/>
            <person name="Wei S."/>
            <person name="Zheng Y."/>
            <person name="Lin W."/>
            <person name="Duan Y."/>
            <person name="Cao H."/>
            <person name="Xiong S."/>
            <person name="Wang X."/>
            <person name="Wei L."/>
            <person name="Li C."/>
            <person name="Ma Q."/>
            <person name="Ju M."/>
            <person name="Zhao R."/>
            <person name="Li G."/>
            <person name="Mu C."/>
            <person name="Tian Q."/>
            <person name="Mei H."/>
            <person name="Zhang T."/>
            <person name="Gao T."/>
            <person name="Zhang H."/>
        </authorList>
    </citation>
    <scope>NUCLEOTIDE SEQUENCE</scope>
    <source>
        <strain evidence="10">3651</strain>
    </source>
</reference>
<dbReference type="GO" id="GO:0016020">
    <property type="term" value="C:membrane"/>
    <property type="evidence" value="ECO:0007669"/>
    <property type="project" value="UniProtKB-SubCell"/>
</dbReference>
<dbReference type="GO" id="GO:0046872">
    <property type="term" value="F:metal ion binding"/>
    <property type="evidence" value="ECO:0007669"/>
    <property type="project" value="UniProtKB-KW"/>
</dbReference>
<evidence type="ECO:0000256" key="1">
    <source>
        <dbReference type="ARBA" id="ARBA00004170"/>
    </source>
</evidence>
<dbReference type="PROSITE" id="PS50846">
    <property type="entry name" value="HMA_2"/>
    <property type="match status" value="1"/>
</dbReference>
<comment type="subcellular location">
    <subcellularLocation>
        <location evidence="1">Membrane</location>
        <topology evidence="1">Peripheral membrane protein</topology>
    </subcellularLocation>
</comment>
<keyword evidence="8" id="KW-1133">Transmembrane helix</keyword>
<evidence type="ECO:0000256" key="2">
    <source>
        <dbReference type="ARBA" id="ARBA00022481"/>
    </source>
</evidence>
<dbReference type="EMBL" id="JACGWO010000005">
    <property type="protein sequence ID" value="KAK4427539.1"/>
    <property type="molecule type" value="Genomic_DNA"/>
</dbReference>
<dbReference type="InterPro" id="IPR006121">
    <property type="entry name" value="HMA_dom"/>
</dbReference>
<evidence type="ECO:0000256" key="4">
    <source>
        <dbReference type="ARBA" id="ARBA00023288"/>
    </source>
</evidence>
<feature type="transmembrane region" description="Helical" evidence="8">
    <location>
        <begin position="12"/>
        <end position="33"/>
    </location>
</feature>
<keyword evidence="8" id="KW-0472">Membrane</keyword>
<dbReference type="Pfam" id="PF00403">
    <property type="entry name" value="HMA"/>
    <property type="match status" value="1"/>
</dbReference>
<evidence type="ECO:0000259" key="9">
    <source>
        <dbReference type="PROSITE" id="PS50846"/>
    </source>
</evidence>
<dbReference type="PANTHER" id="PTHR45811">
    <property type="entry name" value="COPPER TRANSPORT PROTEIN FAMILY-RELATED"/>
    <property type="match status" value="1"/>
</dbReference>
<keyword evidence="2" id="KW-0488">Methylation</keyword>
<evidence type="ECO:0000256" key="8">
    <source>
        <dbReference type="SAM" id="Phobius"/>
    </source>
</evidence>
<dbReference type="CDD" id="cd00371">
    <property type="entry name" value="HMA"/>
    <property type="match status" value="1"/>
</dbReference>
<proteinExistence type="inferred from homology"/>
<keyword evidence="5" id="KW-0636">Prenylation</keyword>
<dbReference type="InterPro" id="IPR036163">
    <property type="entry name" value="HMA_dom_sf"/>
</dbReference>
<keyword evidence="11" id="KW-1185">Reference proteome</keyword>
<dbReference type="InterPro" id="IPR051863">
    <property type="entry name" value="HIPP"/>
</dbReference>
<gene>
    <name evidence="10" type="ORF">Salat_1522800</name>
</gene>
<evidence type="ECO:0000256" key="6">
    <source>
        <dbReference type="ARBA" id="ARBA00024045"/>
    </source>
</evidence>
<comment type="similarity">
    <text evidence="6">Belongs to the HIPP family.</text>
</comment>
<evidence type="ECO:0000256" key="7">
    <source>
        <dbReference type="SAM" id="MobiDB-lite"/>
    </source>
</evidence>
<dbReference type="Gene3D" id="3.30.70.100">
    <property type="match status" value="1"/>
</dbReference>
<sequence>MSTKVNVSVSVLTTFHFIIAIPITLLLSSVSVCENVAQKIELKVGIYCEKCKTRVLKAVAKLKGVDEITVNAEKGILTVVGSVDPVCVTTQVRKAGNYAEITSVGPPKKPDPPKPKPPEPEKPKPIQPLPACCDNCQLVAVSYVTHDGAVCSIL</sequence>
<organism evidence="10 11">
    <name type="scientific">Sesamum alatum</name>
    <dbReference type="NCBI Taxonomy" id="300844"/>
    <lineage>
        <taxon>Eukaryota</taxon>
        <taxon>Viridiplantae</taxon>
        <taxon>Streptophyta</taxon>
        <taxon>Embryophyta</taxon>
        <taxon>Tracheophyta</taxon>
        <taxon>Spermatophyta</taxon>
        <taxon>Magnoliopsida</taxon>
        <taxon>eudicotyledons</taxon>
        <taxon>Gunneridae</taxon>
        <taxon>Pentapetalae</taxon>
        <taxon>asterids</taxon>
        <taxon>lamiids</taxon>
        <taxon>Lamiales</taxon>
        <taxon>Pedaliaceae</taxon>
        <taxon>Sesamum</taxon>
    </lineage>
</organism>
<protein>
    <submittedName>
        <fullName evidence="10">Heavy metal-associated isoprenylated plant protein 2</fullName>
    </submittedName>
</protein>
<reference evidence="10" key="1">
    <citation type="submission" date="2020-06" db="EMBL/GenBank/DDBJ databases">
        <authorList>
            <person name="Li T."/>
            <person name="Hu X."/>
            <person name="Zhang T."/>
            <person name="Song X."/>
            <person name="Zhang H."/>
            <person name="Dai N."/>
            <person name="Sheng W."/>
            <person name="Hou X."/>
            <person name="Wei L."/>
        </authorList>
    </citation>
    <scope>NUCLEOTIDE SEQUENCE</scope>
    <source>
        <strain evidence="10">3651</strain>
        <tissue evidence="10">Leaf</tissue>
    </source>
</reference>